<sequence>MKKLLLILLIFSVYIAGCNKKHNIFTVDGNINKISTDNKEICINDTCVNVDNIKEYKVDDHVRITLESRDTIHDVYDPKLIKVLKIEKISDF</sequence>
<proteinExistence type="predicted"/>
<dbReference type="Proteomes" id="UP001344632">
    <property type="component" value="Unassembled WGS sequence"/>
</dbReference>
<gene>
    <name evidence="1" type="ORF">P4H66_00510</name>
</gene>
<evidence type="ECO:0008006" key="3">
    <source>
        <dbReference type="Google" id="ProtNLM"/>
    </source>
</evidence>
<dbReference type="EMBL" id="JARLKZ010000001">
    <property type="protein sequence ID" value="MEC0238352.1"/>
    <property type="molecule type" value="Genomic_DNA"/>
</dbReference>
<keyword evidence="2" id="KW-1185">Reference proteome</keyword>
<dbReference type="RefSeq" id="WP_326084825.1">
    <property type="nucleotide sequence ID" value="NZ_JARLKZ010000001.1"/>
</dbReference>
<evidence type="ECO:0000313" key="1">
    <source>
        <dbReference type="EMBL" id="MEC0238352.1"/>
    </source>
</evidence>
<organism evidence="1 2">
    <name type="scientific">Paenibacillus dokdonensis</name>
    <dbReference type="NCBI Taxonomy" id="2567944"/>
    <lineage>
        <taxon>Bacteria</taxon>
        <taxon>Bacillati</taxon>
        <taxon>Bacillota</taxon>
        <taxon>Bacilli</taxon>
        <taxon>Bacillales</taxon>
        <taxon>Paenibacillaceae</taxon>
        <taxon>Paenibacillus</taxon>
    </lineage>
</organism>
<evidence type="ECO:0000313" key="2">
    <source>
        <dbReference type="Proteomes" id="UP001344632"/>
    </source>
</evidence>
<accession>A0ABU6GF43</accession>
<protein>
    <recommendedName>
        <fullName evidence="3">Lipoprotein</fullName>
    </recommendedName>
</protein>
<name>A0ABU6GF43_9BACL</name>
<reference evidence="1 2" key="1">
    <citation type="submission" date="2023-03" db="EMBL/GenBank/DDBJ databases">
        <title>Bacillus Genome Sequencing.</title>
        <authorList>
            <person name="Dunlap C."/>
        </authorList>
    </citation>
    <scope>NUCLEOTIDE SEQUENCE [LARGE SCALE GENOMIC DNA]</scope>
    <source>
        <strain evidence="1 2">BD-525</strain>
    </source>
</reference>
<comment type="caution">
    <text evidence="1">The sequence shown here is derived from an EMBL/GenBank/DDBJ whole genome shotgun (WGS) entry which is preliminary data.</text>
</comment>